<gene>
    <name evidence="3" type="ORF">ACFP4F_07785</name>
</gene>
<proteinExistence type="predicted"/>
<keyword evidence="4" id="KW-1185">Reference proteome</keyword>
<protein>
    <submittedName>
        <fullName evidence="3">DUF6508 domain-containing protein</fullName>
    </submittedName>
</protein>
<evidence type="ECO:0000256" key="1">
    <source>
        <dbReference type="SAM" id="MobiDB-lite"/>
    </source>
</evidence>
<organism evidence="3 4">
    <name type="scientific">Streptomyces ochraceiscleroticus</name>
    <dbReference type="NCBI Taxonomy" id="47761"/>
    <lineage>
        <taxon>Bacteria</taxon>
        <taxon>Bacillati</taxon>
        <taxon>Actinomycetota</taxon>
        <taxon>Actinomycetes</taxon>
        <taxon>Kitasatosporales</taxon>
        <taxon>Streptomycetaceae</taxon>
        <taxon>Streptomyces</taxon>
    </lineage>
</organism>
<evidence type="ECO:0000313" key="4">
    <source>
        <dbReference type="Proteomes" id="UP001596139"/>
    </source>
</evidence>
<keyword evidence="2" id="KW-0812">Transmembrane</keyword>
<sequence>MPAPVQYITVSAPDGQVMGYAWGDSDEVGWVDRKASSVDAYRAGLEWYDAKVRAARERGVAPLDVLGLLSREPGVGPVTAAPGVAAIEELARTVTPADDQRLLAALDRDNPAAWRELGDAFDALTDEDRKVEWGGGEKDANGVIQMPYPRYSKALLHAVSTLQGVGALTTEYRWSANPLPRLSPEGRLSPADAVRAAMAVILGERISDGMIDQALKSGLLDATVESLRSWYEANRTARNPYAQRPEAPQAGQSLYGAPQPQYGMPPAPYGMSPQPAYEACRFCGGTPVARVTFRAHQGFLILMRFQKYDGPMCGNCGIAVYRTMMTVTLWQGWWSPFSLFLFTPFTVVWNLVARRKVSKLPAPVPGQHGRQADPGKPVRQRPLAYIALIPVLWICFMIFQGLTRS</sequence>
<name>A0ABW1MFF4_9ACTN</name>
<dbReference type="EMBL" id="JBHSPX010000003">
    <property type="protein sequence ID" value="MFC6062446.1"/>
    <property type="molecule type" value="Genomic_DNA"/>
</dbReference>
<dbReference type="RefSeq" id="WP_051862482.1">
    <property type="nucleotide sequence ID" value="NZ_JBHSPX010000003.1"/>
</dbReference>
<evidence type="ECO:0000256" key="2">
    <source>
        <dbReference type="SAM" id="Phobius"/>
    </source>
</evidence>
<dbReference type="Pfam" id="PF20118">
    <property type="entry name" value="DUF6508"/>
    <property type="match status" value="1"/>
</dbReference>
<feature type="region of interest" description="Disordered" evidence="1">
    <location>
        <begin position="238"/>
        <end position="257"/>
    </location>
</feature>
<dbReference type="InterPro" id="IPR045425">
    <property type="entry name" value="DUF6508"/>
</dbReference>
<reference evidence="4" key="1">
    <citation type="journal article" date="2019" name="Int. J. Syst. Evol. Microbiol.">
        <title>The Global Catalogue of Microorganisms (GCM) 10K type strain sequencing project: providing services to taxonomists for standard genome sequencing and annotation.</title>
        <authorList>
            <consortium name="The Broad Institute Genomics Platform"/>
            <consortium name="The Broad Institute Genome Sequencing Center for Infectious Disease"/>
            <person name="Wu L."/>
            <person name="Ma J."/>
        </authorList>
    </citation>
    <scope>NUCLEOTIDE SEQUENCE [LARGE SCALE GENOMIC DNA]</scope>
    <source>
        <strain evidence="4">CGMCC 1.15180</strain>
    </source>
</reference>
<evidence type="ECO:0000313" key="3">
    <source>
        <dbReference type="EMBL" id="MFC6062446.1"/>
    </source>
</evidence>
<dbReference type="Proteomes" id="UP001596139">
    <property type="component" value="Unassembled WGS sequence"/>
</dbReference>
<keyword evidence="2" id="KW-1133">Transmembrane helix</keyword>
<comment type="caution">
    <text evidence="3">The sequence shown here is derived from an EMBL/GenBank/DDBJ whole genome shotgun (WGS) entry which is preliminary data.</text>
</comment>
<feature type="transmembrane region" description="Helical" evidence="2">
    <location>
        <begin position="383"/>
        <end position="402"/>
    </location>
</feature>
<accession>A0ABW1MFF4</accession>
<keyword evidence="2" id="KW-0472">Membrane</keyword>
<feature type="transmembrane region" description="Helical" evidence="2">
    <location>
        <begin position="333"/>
        <end position="352"/>
    </location>
</feature>